<sequence>MEITKLITEPLPDGRKSRLYQDYIREINGYCITVPKGFITDGASVPRIFWTLFPPQGKYTPAAIIHDFLYSECNDTGINRTLADRIFLHIMKELGVSFFKRTAMYRAVRNFGESSWKQKIKNEGYKDVAIIDHTEEALKYYKSWYEILKL</sequence>
<dbReference type="EMBL" id="LRPX01000041">
    <property type="protein sequence ID" value="KXA14533.1"/>
    <property type="molecule type" value="Genomic_DNA"/>
</dbReference>
<evidence type="ECO:0000313" key="2">
    <source>
        <dbReference type="Proteomes" id="UP000070617"/>
    </source>
</evidence>
<dbReference type="InterPro" id="IPR010767">
    <property type="entry name" value="Phage_CGC-2007_Cje0229"/>
</dbReference>
<dbReference type="STRING" id="134605.HMPREF3206_00956"/>
<dbReference type="AlphaFoldDB" id="A0A133NE41"/>
<comment type="caution">
    <text evidence="1">The sequence shown here is derived from an EMBL/GenBank/DDBJ whole genome shotgun (WGS) entry which is preliminary data.</text>
</comment>
<proteinExistence type="predicted"/>
<name>A0A133NE41_9FUSO</name>
<reference evidence="2" key="1">
    <citation type="submission" date="2016-01" db="EMBL/GenBank/DDBJ databases">
        <authorList>
            <person name="Mitreva M."/>
            <person name="Pepin K.H."/>
            <person name="Mihindukulasuriya K.A."/>
            <person name="Fulton R."/>
            <person name="Fronick C."/>
            <person name="O'Laughlin M."/>
            <person name="Miner T."/>
            <person name="Herter B."/>
            <person name="Rosa B.A."/>
            <person name="Cordes M."/>
            <person name="Tomlinson C."/>
            <person name="Wollam A."/>
            <person name="Palsikar V.B."/>
            <person name="Mardis E.R."/>
            <person name="Wilson R.K."/>
        </authorList>
    </citation>
    <scope>NUCLEOTIDE SEQUENCE [LARGE SCALE GENOMIC DNA]</scope>
    <source>
        <strain evidence="2">CMW8396</strain>
    </source>
</reference>
<evidence type="ECO:0000313" key="1">
    <source>
        <dbReference type="EMBL" id="KXA14533.1"/>
    </source>
</evidence>
<dbReference type="PATRIC" id="fig|134605.3.peg.951"/>
<gene>
    <name evidence="1" type="ORF">HMPREF3206_00956</name>
</gene>
<dbReference type="Proteomes" id="UP000070617">
    <property type="component" value="Unassembled WGS sequence"/>
</dbReference>
<organism evidence="1 2">
    <name type="scientific">Fusobacterium equinum</name>
    <dbReference type="NCBI Taxonomy" id="134605"/>
    <lineage>
        <taxon>Bacteria</taxon>
        <taxon>Fusobacteriati</taxon>
        <taxon>Fusobacteriota</taxon>
        <taxon>Fusobacteriia</taxon>
        <taxon>Fusobacteriales</taxon>
        <taxon>Fusobacteriaceae</taxon>
        <taxon>Fusobacterium</taxon>
    </lineage>
</organism>
<accession>A0A133NE41</accession>
<dbReference type="Pfam" id="PF07087">
    <property type="entry name" value="DUF1353"/>
    <property type="match status" value="1"/>
</dbReference>
<keyword evidence="2" id="KW-1185">Reference proteome</keyword>
<evidence type="ECO:0008006" key="3">
    <source>
        <dbReference type="Google" id="ProtNLM"/>
    </source>
</evidence>
<protein>
    <recommendedName>
        <fullName evidence="3">DUF1353 domain-containing protein</fullName>
    </recommendedName>
</protein>
<dbReference type="RefSeq" id="WP_035899747.1">
    <property type="nucleotide sequence ID" value="NZ_KQ956534.1"/>
</dbReference>